<dbReference type="OrthoDB" id="3353438at2"/>
<dbReference type="PROSITE" id="PS51318">
    <property type="entry name" value="TAT"/>
    <property type="match status" value="1"/>
</dbReference>
<comment type="similarity">
    <text evidence="1">Belongs to the HpcH/HpaI aldolase family.</text>
</comment>
<dbReference type="GO" id="GO:0016832">
    <property type="term" value="F:aldehyde-lyase activity"/>
    <property type="evidence" value="ECO:0007669"/>
    <property type="project" value="TreeGrafter"/>
</dbReference>
<protein>
    <submittedName>
        <fullName evidence="5">2-dehydro-3-deoxyglucarate aldolase/4-hydroxy-2-oxoheptanedioate aldolase</fullName>
    </submittedName>
</protein>
<comment type="caution">
    <text evidence="5">The sequence shown here is derived from an EMBL/GenBank/DDBJ whole genome shotgun (WGS) entry which is preliminary data.</text>
</comment>
<proteinExistence type="inferred from homology"/>
<accession>A0A3E0HIM7</accession>
<evidence type="ECO:0000256" key="2">
    <source>
        <dbReference type="ARBA" id="ARBA00022723"/>
    </source>
</evidence>
<dbReference type="InterPro" id="IPR015813">
    <property type="entry name" value="Pyrv/PenolPyrv_kinase-like_dom"/>
</dbReference>
<dbReference type="GO" id="GO:0005737">
    <property type="term" value="C:cytoplasm"/>
    <property type="evidence" value="ECO:0007669"/>
    <property type="project" value="TreeGrafter"/>
</dbReference>
<dbReference type="InterPro" id="IPR040442">
    <property type="entry name" value="Pyrv_kinase-like_dom_sf"/>
</dbReference>
<dbReference type="PANTHER" id="PTHR30502">
    <property type="entry name" value="2-KETO-3-DEOXY-L-RHAMNONATE ALDOLASE"/>
    <property type="match status" value="1"/>
</dbReference>
<dbReference type="Gene3D" id="3.20.20.60">
    <property type="entry name" value="Phosphoenolpyruvate-binding domains"/>
    <property type="match status" value="1"/>
</dbReference>
<name>A0A3E0HIM7_9PSEU</name>
<dbReference type="InterPro" id="IPR006311">
    <property type="entry name" value="TAT_signal"/>
</dbReference>
<keyword evidence="6" id="KW-1185">Reference proteome</keyword>
<evidence type="ECO:0000256" key="1">
    <source>
        <dbReference type="ARBA" id="ARBA00005568"/>
    </source>
</evidence>
<evidence type="ECO:0000313" key="6">
    <source>
        <dbReference type="Proteomes" id="UP000256269"/>
    </source>
</evidence>
<dbReference type="AlphaFoldDB" id="A0A3E0HIM7"/>
<evidence type="ECO:0000259" key="4">
    <source>
        <dbReference type="Pfam" id="PF03328"/>
    </source>
</evidence>
<dbReference type="PANTHER" id="PTHR30502:SF0">
    <property type="entry name" value="PHOSPHOENOLPYRUVATE CARBOXYLASE FAMILY PROTEIN"/>
    <property type="match status" value="1"/>
</dbReference>
<dbReference type="RefSeq" id="WP_116176396.1">
    <property type="nucleotide sequence ID" value="NZ_CP144375.1"/>
</dbReference>
<dbReference type="Pfam" id="PF03328">
    <property type="entry name" value="HpcH_HpaI"/>
    <property type="match status" value="1"/>
</dbReference>
<evidence type="ECO:0000313" key="5">
    <source>
        <dbReference type="EMBL" id="REH46291.1"/>
    </source>
</evidence>
<dbReference type="InterPro" id="IPR050251">
    <property type="entry name" value="HpcH-HpaI_aldolase"/>
</dbReference>
<reference evidence="5 6" key="1">
    <citation type="submission" date="2018-08" db="EMBL/GenBank/DDBJ databases">
        <title>Genomic Encyclopedia of Archaeal and Bacterial Type Strains, Phase II (KMG-II): from individual species to whole genera.</title>
        <authorList>
            <person name="Goeker M."/>
        </authorList>
    </citation>
    <scope>NUCLEOTIDE SEQUENCE [LARGE SCALE GENOMIC DNA]</scope>
    <source>
        <strain evidence="5 6">DSM 45791</strain>
    </source>
</reference>
<keyword evidence="2" id="KW-0479">Metal-binding</keyword>
<dbReference type="SUPFAM" id="SSF51621">
    <property type="entry name" value="Phosphoenolpyruvate/pyruvate domain"/>
    <property type="match status" value="1"/>
</dbReference>
<dbReference type="InterPro" id="IPR005000">
    <property type="entry name" value="Aldolase/citrate-lyase_domain"/>
</dbReference>
<organism evidence="5 6">
    <name type="scientific">Kutzneria buriramensis</name>
    <dbReference type="NCBI Taxonomy" id="1045776"/>
    <lineage>
        <taxon>Bacteria</taxon>
        <taxon>Bacillati</taxon>
        <taxon>Actinomycetota</taxon>
        <taxon>Actinomycetes</taxon>
        <taxon>Pseudonocardiales</taxon>
        <taxon>Pseudonocardiaceae</taxon>
        <taxon>Kutzneria</taxon>
    </lineage>
</organism>
<dbReference type="GO" id="GO:0046872">
    <property type="term" value="F:metal ion binding"/>
    <property type="evidence" value="ECO:0007669"/>
    <property type="project" value="UniProtKB-KW"/>
</dbReference>
<dbReference type="Proteomes" id="UP000256269">
    <property type="component" value="Unassembled WGS sequence"/>
</dbReference>
<dbReference type="EMBL" id="QUNO01000007">
    <property type="protein sequence ID" value="REH46291.1"/>
    <property type="molecule type" value="Genomic_DNA"/>
</dbReference>
<gene>
    <name evidence="5" type="ORF">BCF44_107424</name>
</gene>
<feature type="domain" description="HpcH/HpaI aldolase/citrate lyase" evidence="4">
    <location>
        <begin position="16"/>
        <end position="232"/>
    </location>
</feature>
<sequence>MSALRRRLLAGDAVFGTFLGLGSALAAEVCALAGFDWLLVDLEHGGGDASAFLPQQLAAQAHGVPVLVRVESGERIRAGRALDLGAAGVMVPRLDSAAEARQAVRHMWYPPSGDRGVATYNRACGFGLRPEMLDAEPGLCVIQVESRDAIAQIEEIAAVDGIDVLFVGPRDLSHDLGVPGDTSAPVFRNALKRVLATGIPAGILAPDAVTARRYADEGFRFVGVGSDASLLATSGRRAVQALGVNNRAHSEPVSFPKS</sequence>
<keyword evidence="3" id="KW-0456">Lyase</keyword>
<evidence type="ECO:0000256" key="3">
    <source>
        <dbReference type="ARBA" id="ARBA00023239"/>
    </source>
</evidence>